<organism evidence="2 3">
    <name type="scientific">Amycolatopsis sacchari</name>
    <dbReference type="NCBI Taxonomy" id="115433"/>
    <lineage>
        <taxon>Bacteria</taxon>
        <taxon>Bacillati</taxon>
        <taxon>Actinomycetota</taxon>
        <taxon>Actinomycetes</taxon>
        <taxon>Pseudonocardiales</taxon>
        <taxon>Pseudonocardiaceae</taxon>
        <taxon>Amycolatopsis</taxon>
    </lineage>
</organism>
<dbReference type="OrthoDB" id="3400184at2"/>
<keyword evidence="1" id="KW-1133">Transmembrane helix</keyword>
<evidence type="ECO:0000256" key="1">
    <source>
        <dbReference type="SAM" id="Phobius"/>
    </source>
</evidence>
<proteinExistence type="predicted"/>
<dbReference type="Proteomes" id="UP000199025">
    <property type="component" value="Unassembled WGS sequence"/>
</dbReference>
<dbReference type="STRING" id="115433.SAMN05421835_13739"/>
<dbReference type="InterPro" id="IPR045428">
    <property type="entry name" value="EACC1"/>
</dbReference>
<sequence length="120" mass="13279">MLGSVEFRCAEAPEELRSLEKWLTPARELRGRTRLGHAAIAEGEMGGALEVLTVGLGSGSALTVLIQSVFSWLERRRAGSTIKLKLKQPDGREADLEIDGAQQPDAIVERVFDFFGERRR</sequence>
<gene>
    <name evidence="2" type="ORF">SAMN05421835_13739</name>
</gene>
<keyword evidence="1" id="KW-0472">Membrane</keyword>
<reference evidence="2 3" key="1">
    <citation type="submission" date="2016-10" db="EMBL/GenBank/DDBJ databases">
        <authorList>
            <person name="de Groot N.N."/>
        </authorList>
    </citation>
    <scope>NUCLEOTIDE SEQUENCE [LARGE SCALE GENOMIC DNA]</scope>
    <source>
        <strain evidence="2 3">DSM 44468</strain>
    </source>
</reference>
<dbReference type="RefSeq" id="WP_091516393.1">
    <property type="nucleotide sequence ID" value="NZ_CBDQZW010000034.1"/>
</dbReference>
<dbReference type="EMBL" id="FORP01000037">
    <property type="protein sequence ID" value="SFK84303.1"/>
    <property type="molecule type" value="Genomic_DNA"/>
</dbReference>
<evidence type="ECO:0000313" key="3">
    <source>
        <dbReference type="Proteomes" id="UP000199025"/>
    </source>
</evidence>
<dbReference type="Pfam" id="PF19953">
    <property type="entry name" value="EACC1"/>
    <property type="match status" value="1"/>
</dbReference>
<feature type="transmembrane region" description="Helical" evidence="1">
    <location>
        <begin position="51"/>
        <end position="73"/>
    </location>
</feature>
<evidence type="ECO:0000313" key="2">
    <source>
        <dbReference type="EMBL" id="SFK84303.1"/>
    </source>
</evidence>
<dbReference type="AlphaFoldDB" id="A0A1I4CU64"/>
<keyword evidence="1" id="KW-0812">Transmembrane</keyword>
<protein>
    <submittedName>
        <fullName evidence="2">Uncharacterized protein</fullName>
    </submittedName>
</protein>
<name>A0A1I4CU64_9PSEU</name>
<keyword evidence="3" id="KW-1185">Reference proteome</keyword>
<accession>A0A1I4CU64</accession>